<dbReference type="Gene3D" id="3.40.50.620">
    <property type="entry name" value="HUPs"/>
    <property type="match status" value="1"/>
</dbReference>
<keyword evidence="8" id="KW-1185">Reference proteome</keyword>
<dbReference type="InterPro" id="IPR051786">
    <property type="entry name" value="ASN_synthetase/amidase"/>
</dbReference>
<sequence length="600" mass="65125">MSSGFLVLPDRPSAEPLSTRPAQPDRRVIRHASGRPWLVGRWPAGEVAVAEAGPVRLVAVGPAPVGRVRLSELAARINGPADAARVLQALRGSCHLGVSLPDWSRFRGSSSGLRRLFRTRVGGVTVAADRADLLAALTDADLDEEALALRVACGLQLPYPANARSPWSGVTALAPDHALEWDADTAAEIRWWEPPEPELSLRAGADVVRTALLEATRGKRPESGRISADLSGGLDSGSICFLAARQDPELLAFRWGEAEAGNDDTVFAELAMKELDRADHLVVPQSELPEMFADAATPVGGEMPSPLTRATARIRHSALLLSEHGSVRHLSGHGGDELFSPLPGYLHPLLRRRPVTALRHLRAHVALRRWPARATLAELLRPTSFTRWWDSEADALTEPRPPQRRAALGWGLGPIRAPGWVTPDAAEAARAGLRHAARDATPLARDLGTHQTLLVIRSNTLTYRLLGDLYAARGIVLDAPYLDDRVIDAVLRVRPEEHAGPWHFKPLLAEAMRGLVPERLRARSTKGEFGEDVRRGLRAHLPALLDLLGPDSRLAARGLIDPQALRARMTGPQADNSAVQALENLVGCETWLRSLPVHRS</sequence>
<name>A0A1H8A4E8_STRJI</name>
<dbReference type="eggNOG" id="COG0367">
    <property type="taxonomic scope" value="Bacteria"/>
</dbReference>
<dbReference type="PANTHER" id="PTHR43284">
    <property type="entry name" value="ASPARAGINE SYNTHETASE (GLUTAMINE-HYDROLYZING)"/>
    <property type="match status" value="1"/>
</dbReference>
<dbReference type="Proteomes" id="UP000183015">
    <property type="component" value="Unassembled WGS sequence"/>
</dbReference>
<dbReference type="STRING" id="235985.SAMN05414137_14019"/>
<dbReference type="Pfam" id="PF00733">
    <property type="entry name" value="Asn_synthase"/>
    <property type="match status" value="1"/>
</dbReference>
<evidence type="ECO:0000256" key="3">
    <source>
        <dbReference type="ARBA" id="ARBA00022888"/>
    </source>
</evidence>
<evidence type="ECO:0000259" key="6">
    <source>
        <dbReference type="Pfam" id="PF00733"/>
    </source>
</evidence>
<dbReference type="GO" id="GO:0006529">
    <property type="term" value="P:asparagine biosynthetic process"/>
    <property type="evidence" value="ECO:0007669"/>
    <property type="project" value="UniProtKB-KW"/>
</dbReference>
<comment type="catalytic activity">
    <reaction evidence="4">
        <text>L-aspartate + L-glutamine + ATP + H2O = L-asparagine + L-glutamate + AMP + diphosphate + H(+)</text>
        <dbReference type="Rhea" id="RHEA:12228"/>
        <dbReference type="ChEBI" id="CHEBI:15377"/>
        <dbReference type="ChEBI" id="CHEBI:15378"/>
        <dbReference type="ChEBI" id="CHEBI:29985"/>
        <dbReference type="ChEBI" id="CHEBI:29991"/>
        <dbReference type="ChEBI" id="CHEBI:30616"/>
        <dbReference type="ChEBI" id="CHEBI:33019"/>
        <dbReference type="ChEBI" id="CHEBI:58048"/>
        <dbReference type="ChEBI" id="CHEBI:58359"/>
        <dbReference type="ChEBI" id="CHEBI:456215"/>
        <dbReference type="EC" id="6.3.5.4"/>
    </reaction>
</comment>
<dbReference type="InterPro" id="IPR014729">
    <property type="entry name" value="Rossmann-like_a/b/a_fold"/>
</dbReference>
<dbReference type="RefSeq" id="WP_042459010.1">
    <property type="nucleotide sequence ID" value="NZ_BBPN01000056.1"/>
</dbReference>
<dbReference type="InterPro" id="IPR001962">
    <property type="entry name" value="Asn_synthase"/>
</dbReference>
<protein>
    <recommendedName>
        <fullName evidence="2">asparagine synthase (glutamine-hydrolyzing)</fullName>
        <ecNumber evidence="2">6.3.5.4</ecNumber>
    </recommendedName>
</protein>
<evidence type="ECO:0000256" key="4">
    <source>
        <dbReference type="ARBA" id="ARBA00048741"/>
    </source>
</evidence>
<accession>A0A1H8A4E8</accession>
<dbReference type="OrthoDB" id="7053173at2"/>
<evidence type="ECO:0000256" key="2">
    <source>
        <dbReference type="ARBA" id="ARBA00012737"/>
    </source>
</evidence>
<dbReference type="AlphaFoldDB" id="A0A1H8A4E8"/>
<dbReference type="SUPFAM" id="SSF52402">
    <property type="entry name" value="Adenine nucleotide alpha hydrolases-like"/>
    <property type="match status" value="1"/>
</dbReference>
<feature type="domain" description="Asparagine synthetase" evidence="6">
    <location>
        <begin position="208"/>
        <end position="593"/>
    </location>
</feature>
<dbReference type="GO" id="GO:0004066">
    <property type="term" value="F:asparagine synthase (glutamine-hydrolyzing) activity"/>
    <property type="evidence" value="ECO:0007669"/>
    <property type="project" value="UniProtKB-EC"/>
</dbReference>
<dbReference type="EMBL" id="FOAZ01000040">
    <property type="protein sequence ID" value="SEM64708.1"/>
    <property type="molecule type" value="Genomic_DNA"/>
</dbReference>
<gene>
    <name evidence="7" type="ORF">SAMN05414137_14019</name>
</gene>
<keyword evidence="3" id="KW-0028">Amino-acid biosynthesis</keyword>
<reference evidence="8" key="1">
    <citation type="submission" date="2016-10" db="EMBL/GenBank/DDBJ databases">
        <authorList>
            <person name="Varghese N."/>
        </authorList>
    </citation>
    <scope>NUCLEOTIDE SEQUENCE [LARGE SCALE GENOMIC DNA]</scope>
    <source>
        <strain evidence="8">DSM 45096 / BCRC 16803 / CGMCC 4.1857 / CIP 109030 / JCM 12277 / KCTC 19219 / NBRC 100920 / 33214</strain>
    </source>
</reference>
<evidence type="ECO:0000313" key="8">
    <source>
        <dbReference type="Proteomes" id="UP000183015"/>
    </source>
</evidence>
<organism evidence="7 8">
    <name type="scientific">Streptacidiphilus jiangxiensis</name>
    <dbReference type="NCBI Taxonomy" id="235985"/>
    <lineage>
        <taxon>Bacteria</taxon>
        <taxon>Bacillati</taxon>
        <taxon>Actinomycetota</taxon>
        <taxon>Actinomycetes</taxon>
        <taxon>Kitasatosporales</taxon>
        <taxon>Streptomycetaceae</taxon>
        <taxon>Streptacidiphilus</taxon>
    </lineage>
</organism>
<dbReference type="EC" id="6.3.5.4" evidence="2"/>
<keyword evidence="3" id="KW-0061">Asparagine biosynthesis</keyword>
<proteinExistence type="predicted"/>
<feature type="region of interest" description="Disordered" evidence="5">
    <location>
        <begin position="1"/>
        <end position="24"/>
    </location>
</feature>
<evidence type="ECO:0000256" key="5">
    <source>
        <dbReference type="SAM" id="MobiDB-lite"/>
    </source>
</evidence>
<evidence type="ECO:0000313" key="7">
    <source>
        <dbReference type="EMBL" id="SEM64708.1"/>
    </source>
</evidence>
<comment type="pathway">
    <text evidence="1">Amino-acid biosynthesis; L-asparagine biosynthesis; L-asparagine from L-aspartate (L-Gln route): step 1/1.</text>
</comment>
<dbReference type="PANTHER" id="PTHR43284:SF1">
    <property type="entry name" value="ASPARAGINE SYNTHETASE"/>
    <property type="match status" value="1"/>
</dbReference>
<evidence type="ECO:0000256" key="1">
    <source>
        <dbReference type="ARBA" id="ARBA00005187"/>
    </source>
</evidence>